<name>Q19U13_AZOLI</name>
<accession>Q19U13</accession>
<dbReference type="GO" id="GO:0007165">
    <property type="term" value="P:signal transduction"/>
    <property type="evidence" value="ECO:0007669"/>
    <property type="project" value="TreeGrafter"/>
</dbReference>
<dbReference type="Pfam" id="PF00765">
    <property type="entry name" value="Autoind_synth"/>
    <property type="match status" value="1"/>
</dbReference>
<dbReference type="InterPro" id="IPR001690">
    <property type="entry name" value="Autoind_synthase"/>
</dbReference>
<organism evidence="7">
    <name type="scientific">Azospirillum lipoferum</name>
    <dbReference type="NCBI Taxonomy" id="193"/>
    <lineage>
        <taxon>Bacteria</taxon>
        <taxon>Pseudomonadati</taxon>
        <taxon>Pseudomonadota</taxon>
        <taxon>Alphaproteobacteria</taxon>
        <taxon>Rhodospirillales</taxon>
        <taxon>Azospirillaceae</taxon>
        <taxon>Azospirillum</taxon>
    </lineage>
</organism>
<protein>
    <recommendedName>
        <fullName evidence="6">Acyl-homoserine-lactone synthase</fullName>
        <ecNumber evidence="6">2.3.1.184</ecNumber>
    </recommendedName>
    <alternativeName>
        <fullName evidence="6">Autoinducer synthesis protein</fullName>
    </alternativeName>
</protein>
<reference evidence="7" key="1">
    <citation type="journal article" date="2006" name="FEMS Microbiol. Ecol.">
        <title>N-acyl-homoserine lactone-mediated quorum-sensing in Azospirillum: an exception rather than a rule.</title>
        <authorList>
            <person name="Vial L."/>
            <person name="Cuny C."/>
            <person name="Gluchoff-Fiasson K."/>
            <person name="Comte G."/>
            <person name="Oger P.M."/>
            <person name="Faure D."/>
            <person name="Dessaux Y."/>
            <person name="Bally R."/>
            <person name="Wisniewski-Dye F."/>
        </authorList>
    </citation>
    <scope>NUCLEOTIDE SEQUENCE</scope>
    <source>
        <strain evidence="7">TVV3</strain>
    </source>
</reference>
<gene>
    <name evidence="7" type="primary">alpI</name>
</gene>
<evidence type="ECO:0000256" key="6">
    <source>
        <dbReference type="RuleBase" id="RU361135"/>
    </source>
</evidence>
<keyword evidence="3 6" id="KW-0949">S-adenosyl-L-methionine</keyword>
<dbReference type="PRINTS" id="PR01549">
    <property type="entry name" value="AUTOINDCRSYN"/>
</dbReference>
<evidence type="ECO:0000256" key="1">
    <source>
        <dbReference type="ARBA" id="ARBA00022654"/>
    </source>
</evidence>
<dbReference type="EC" id="2.3.1.184" evidence="6"/>
<evidence type="ECO:0000256" key="5">
    <source>
        <dbReference type="PROSITE-ProRule" id="PRU00533"/>
    </source>
</evidence>
<dbReference type="PANTHER" id="PTHR39322">
    <property type="entry name" value="ACYL-HOMOSERINE-LACTONE SYNTHASE"/>
    <property type="match status" value="1"/>
</dbReference>
<evidence type="ECO:0000256" key="4">
    <source>
        <dbReference type="ARBA" id="ARBA00022929"/>
    </source>
</evidence>
<dbReference type="PANTHER" id="PTHR39322:SF1">
    <property type="entry name" value="ISOVALERYL-HOMOSERINE LACTONE SYNTHASE"/>
    <property type="match status" value="1"/>
</dbReference>
<keyword evidence="1 5" id="KW-0673">Quorum sensing</keyword>
<dbReference type="SUPFAM" id="SSF55729">
    <property type="entry name" value="Acyl-CoA N-acyltransferases (Nat)"/>
    <property type="match status" value="1"/>
</dbReference>
<proteinExistence type="inferred from homology"/>
<dbReference type="PROSITE" id="PS51187">
    <property type="entry name" value="AUTOINDUCER_SYNTH_2"/>
    <property type="match status" value="1"/>
</dbReference>
<keyword evidence="2 6" id="KW-0808">Transferase</keyword>
<evidence type="ECO:0000256" key="2">
    <source>
        <dbReference type="ARBA" id="ARBA00022679"/>
    </source>
</evidence>
<keyword evidence="4 5" id="KW-0071">Autoinducer synthesis</keyword>
<dbReference type="GO" id="GO:0061579">
    <property type="term" value="F:N-acyl homoserine lactone synthase activity"/>
    <property type="evidence" value="ECO:0007669"/>
    <property type="project" value="UniProtKB-UniRule"/>
</dbReference>
<dbReference type="InterPro" id="IPR016181">
    <property type="entry name" value="Acyl_CoA_acyltransferase"/>
</dbReference>
<dbReference type="Gene3D" id="3.40.630.30">
    <property type="match status" value="1"/>
</dbReference>
<dbReference type="AlphaFoldDB" id="Q19U13"/>
<evidence type="ECO:0000256" key="3">
    <source>
        <dbReference type="ARBA" id="ARBA00022691"/>
    </source>
</evidence>
<sequence length="180" mass="19597">MAPIQSHQLRHQAFVDRLRYAVPSHDGLEWDQYDTPRASYIVVEHDGRCAAVCRLVPTTAPYMLEELFPQLLPYAPPKSADIWEATRIAVDAALPAPARDAALRALIVGVQRFGLENGIRHFLGLMPVAIFKRTLVRNGVTVRILDAAAQPIDGIATAAGEILVDPATVERLAPSMAVAA</sequence>
<dbReference type="GO" id="GO:0009372">
    <property type="term" value="P:quorum sensing"/>
    <property type="evidence" value="ECO:0007669"/>
    <property type="project" value="UniProtKB-UniRule"/>
</dbReference>
<comment type="similarity">
    <text evidence="5 6">Belongs to the autoinducer synthase family.</text>
</comment>
<dbReference type="EMBL" id="DQ439000">
    <property type="protein sequence ID" value="ABD97989.1"/>
    <property type="molecule type" value="Genomic_DNA"/>
</dbReference>
<evidence type="ECO:0000313" key="7">
    <source>
        <dbReference type="EMBL" id="ABD97989.1"/>
    </source>
</evidence>
<comment type="catalytic activity">
    <reaction evidence="6">
        <text>a fatty acyl-[ACP] + S-adenosyl-L-methionine = an N-acyl-L-homoserine lactone + S-methyl-5'-thioadenosine + holo-[ACP] + H(+)</text>
        <dbReference type="Rhea" id="RHEA:10096"/>
        <dbReference type="Rhea" id="RHEA-COMP:9685"/>
        <dbReference type="Rhea" id="RHEA-COMP:14125"/>
        <dbReference type="ChEBI" id="CHEBI:15378"/>
        <dbReference type="ChEBI" id="CHEBI:17509"/>
        <dbReference type="ChEBI" id="CHEBI:55474"/>
        <dbReference type="ChEBI" id="CHEBI:59789"/>
        <dbReference type="ChEBI" id="CHEBI:64479"/>
        <dbReference type="ChEBI" id="CHEBI:138651"/>
        <dbReference type="EC" id="2.3.1.184"/>
    </reaction>
</comment>